<accession>A0A1G6Q5C4</accession>
<keyword evidence="3" id="KW-1185">Reference proteome</keyword>
<keyword evidence="2" id="KW-0808">Transferase</keyword>
<keyword evidence="1" id="KW-0472">Membrane</keyword>
<dbReference type="STRING" id="639004.SAMN04488239_10427"/>
<gene>
    <name evidence="2" type="ORF">SAMN04488239_10427</name>
</gene>
<feature type="transmembrane region" description="Helical" evidence="1">
    <location>
        <begin position="44"/>
        <end position="68"/>
    </location>
</feature>
<name>A0A1G6Q5C4_9RHOB</name>
<protein>
    <submittedName>
        <fullName evidence="2">Two-component system, cell cycle sensor histidine kinase and response regulator CckA</fullName>
    </submittedName>
</protein>
<keyword evidence="1" id="KW-0812">Transmembrane</keyword>
<sequence>MTEFTASSSLPPDERRRFGLRVTIVLLVAVSAFCAAVFLNVSDFGYRALLAAGASSLIAAGFMFVRTWNGAGATGRMRDLLAGFIEKDSTPSFVADDDGIILARNNAASIRFSGAADLTLAATLRSIFGNPSAVLFRLQSRARLEGNAREDVVTRRGHIRLSVHSVGEDCFLWRVEDITDRAGINSRADSLPLPMLTIGRSGAVLFMNEAARELVGHG</sequence>
<dbReference type="EMBL" id="FMZV01000004">
    <property type="protein sequence ID" value="SDC87672.1"/>
    <property type="molecule type" value="Genomic_DNA"/>
</dbReference>
<dbReference type="Proteomes" id="UP000199628">
    <property type="component" value="Unassembled WGS sequence"/>
</dbReference>
<proteinExistence type="predicted"/>
<evidence type="ECO:0000256" key="1">
    <source>
        <dbReference type="SAM" id="Phobius"/>
    </source>
</evidence>
<dbReference type="GO" id="GO:0016301">
    <property type="term" value="F:kinase activity"/>
    <property type="evidence" value="ECO:0007669"/>
    <property type="project" value="UniProtKB-KW"/>
</dbReference>
<dbReference type="AlphaFoldDB" id="A0A1G6Q5C4"/>
<feature type="transmembrane region" description="Helical" evidence="1">
    <location>
        <begin position="18"/>
        <end position="38"/>
    </location>
</feature>
<reference evidence="3" key="1">
    <citation type="submission" date="2016-10" db="EMBL/GenBank/DDBJ databases">
        <authorList>
            <person name="Varghese N."/>
            <person name="Submissions S."/>
        </authorList>
    </citation>
    <scope>NUCLEOTIDE SEQUENCE [LARGE SCALE GENOMIC DNA]</scope>
    <source>
        <strain evidence="3">CGMCC 1.9108</strain>
    </source>
</reference>
<keyword evidence="1" id="KW-1133">Transmembrane helix</keyword>
<keyword evidence="2" id="KW-0418">Kinase</keyword>
<evidence type="ECO:0000313" key="3">
    <source>
        <dbReference type="Proteomes" id="UP000199628"/>
    </source>
</evidence>
<organism evidence="2 3">
    <name type="scientific">Ruegeria marina</name>
    <dbReference type="NCBI Taxonomy" id="639004"/>
    <lineage>
        <taxon>Bacteria</taxon>
        <taxon>Pseudomonadati</taxon>
        <taxon>Pseudomonadota</taxon>
        <taxon>Alphaproteobacteria</taxon>
        <taxon>Rhodobacterales</taxon>
        <taxon>Roseobacteraceae</taxon>
        <taxon>Ruegeria</taxon>
    </lineage>
</organism>
<evidence type="ECO:0000313" key="2">
    <source>
        <dbReference type="EMBL" id="SDC87672.1"/>
    </source>
</evidence>